<evidence type="ECO:0000256" key="4">
    <source>
        <dbReference type="ARBA" id="ARBA00022598"/>
    </source>
</evidence>
<evidence type="ECO:0000256" key="5">
    <source>
        <dbReference type="ARBA" id="ARBA00022741"/>
    </source>
</evidence>
<dbReference type="Gene3D" id="3.90.190.20">
    <property type="entry name" value="Mur ligase, C-terminal domain"/>
    <property type="match status" value="1"/>
</dbReference>
<evidence type="ECO:0000313" key="12">
    <source>
        <dbReference type="Proteomes" id="UP000034508"/>
    </source>
</evidence>
<comment type="similarity">
    <text evidence="7">Belongs to the MurCDEF family.</text>
</comment>
<feature type="binding site" evidence="7">
    <location>
        <begin position="123"/>
        <end position="129"/>
    </location>
    <ligand>
        <name>ATP</name>
        <dbReference type="ChEBI" id="CHEBI:30616"/>
    </ligand>
</feature>
<dbReference type="Gene3D" id="3.40.1190.10">
    <property type="entry name" value="Mur-like, catalytic domain"/>
    <property type="match status" value="1"/>
</dbReference>
<keyword evidence="7 8" id="KW-0132">Cell division</keyword>
<dbReference type="PANTHER" id="PTHR43692">
    <property type="entry name" value="UDP-N-ACETYLMURAMOYLALANINE--D-GLUTAMATE LIGASE"/>
    <property type="match status" value="1"/>
</dbReference>
<keyword evidence="7 8" id="KW-0131">Cell cycle</keyword>
<evidence type="ECO:0000259" key="10">
    <source>
        <dbReference type="Pfam" id="PF08245"/>
    </source>
</evidence>
<dbReference type="SUPFAM" id="SSF51984">
    <property type="entry name" value="MurCD N-terminal domain"/>
    <property type="match status" value="1"/>
</dbReference>
<evidence type="ECO:0000256" key="1">
    <source>
        <dbReference type="ARBA" id="ARBA00004496"/>
    </source>
</evidence>
<dbReference type="Proteomes" id="UP000034508">
    <property type="component" value="Unassembled WGS sequence"/>
</dbReference>
<keyword evidence="7 8" id="KW-0573">Peptidoglycan synthesis</keyword>
<sequence length="465" mass="52136">MKNLKLKNLQNQKVGILGLGEENIALAYFLVAQGIDITICDQKSREELGQYYEKMKNLSSQVQFQLGANYLENLEKFNIIFRTPGLPYLNSKIQKAKNVGVIISSEIKLFFDLCPCPVVGVTGTKGKGTTTTLIAEILKWKSEIRNPKSEIYLGGNIGTSPISFLEKLTSDDIVVLELSSFQLQDMERSPHIAVVLDIKIDHLDYHQSRTEYIESKINIVKYQTKNDFTVVNADYLTSFEFGAESLSKTYWFSRRKSVDEGCFVKENQIVLRINNEDIPICKTDEIILKGEHNLENICAAVTASKLAGADSESIKTVVKSFKGLEHRLEFVRNFNEINFYNDSFSTTPDTTIAAIKSFKTPIILLVGGSEKNADYSELGQTIKNSTVKNIISIGQTAPKIIKAIGENHVIKITDNILSMEEAVKLALELGQKNDVVILSPASASFDRYKNYKERGEIFKKVVLDL</sequence>
<dbReference type="Gene3D" id="3.40.50.720">
    <property type="entry name" value="NAD(P)-binding Rossmann-like Domain"/>
    <property type="match status" value="1"/>
</dbReference>
<dbReference type="GO" id="GO:0005737">
    <property type="term" value="C:cytoplasm"/>
    <property type="evidence" value="ECO:0007669"/>
    <property type="project" value="UniProtKB-SubCell"/>
</dbReference>
<keyword evidence="7 8" id="KW-0133">Cell shape</keyword>
<dbReference type="InterPro" id="IPR036565">
    <property type="entry name" value="Mur-like_cat_sf"/>
</dbReference>
<evidence type="ECO:0000256" key="8">
    <source>
        <dbReference type="RuleBase" id="RU003664"/>
    </source>
</evidence>
<organism evidence="11 12">
    <name type="scientific">Berkelbacteria bacterium GW2011_GWA1_36_9</name>
    <dbReference type="NCBI Taxonomy" id="1618331"/>
    <lineage>
        <taxon>Bacteria</taxon>
        <taxon>Candidatus Berkelbacteria</taxon>
    </lineage>
</organism>
<dbReference type="GO" id="GO:0009252">
    <property type="term" value="P:peptidoglycan biosynthetic process"/>
    <property type="evidence" value="ECO:0007669"/>
    <property type="project" value="UniProtKB-UniRule"/>
</dbReference>
<comment type="catalytic activity">
    <reaction evidence="7 8">
        <text>UDP-N-acetyl-alpha-D-muramoyl-L-alanine + D-glutamate + ATP = UDP-N-acetyl-alpha-D-muramoyl-L-alanyl-D-glutamate + ADP + phosphate + H(+)</text>
        <dbReference type="Rhea" id="RHEA:16429"/>
        <dbReference type="ChEBI" id="CHEBI:15378"/>
        <dbReference type="ChEBI" id="CHEBI:29986"/>
        <dbReference type="ChEBI" id="CHEBI:30616"/>
        <dbReference type="ChEBI" id="CHEBI:43474"/>
        <dbReference type="ChEBI" id="CHEBI:83898"/>
        <dbReference type="ChEBI" id="CHEBI:83900"/>
        <dbReference type="ChEBI" id="CHEBI:456216"/>
        <dbReference type="EC" id="6.3.2.9"/>
    </reaction>
</comment>
<dbReference type="AlphaFoldDB" id="A0A0G0IS66"/>
<accession>A0A0G0IS66</accession>
<dbReference type="NCBIfam" id="TIGR01087">
    <property type="entry name" value="murD"/>
    <property type="match status" value="1"/>
</dbReference>
<evidence type="ECO:0000256" key="3">
    <source>
        <dbReference type="ARBA" id="ARBA00022490"/>
    </source>
</evidence>
<dbReference type="InterPro" id="IPR013221">
    <property type="entry name" value="Mur_ligase_cen"/>
</dbReference>
<dbReference type="SUPFAM" id="SSF53623">
    <property type="entry name" value="MurD-like peptide ligases, catalytic domain"/>
    <property type="match status" value="1"/>
</dbReference>
<name>A0A0G0IS66_9BACT</name>
<comment type="subcellular location">
    <subcellularLocation>
        <location evidence="1 7 8">Cytoplasm</location>
    </subcellularLocation>
</comment>
<dbReference type="GO" id="GO:0051301">
    <property type="term" value="P:cell division"/>
    <property type="evidence" value="ECO:0007669"/>
    <property type="project" value="UniProtKB-KW"/>
</dbReference>
<dbReference type="InterPro" id="IPR004101">
    <property type="entry name" value="Mur_ligase_C"/>
</dbReference>
<feature type="domain" description="Mur ligase C-terminal" evidence="9">
    <location>
        <begin position="326"/>
        <end position="441"/>
    </location>
</feature>
<gene>
    <name evidence="7" type="primary">murD</name>
    <name evidence="11" type="ORF">US31_C0001G0043</name>
</gene>
<dbReference type="EC" id="6.3.2.9" evidence="7 8"/>
<keyword evidence="3 7" id="KW-0963">Cytoplasm</keyword>
<dbReference type="InterPro" id="IPR005762">
    <property type="entry name" value="MurD"/>
</dbReference>
<dbReference type="EMBL" id="LBSM01000001">
    <property type="protein sequence ID" value="KKQ18856.1"/>
    <property type="molecule type" value="Genomic_DNA"/>
</dbReference>
<comment type="caution">
    <text evidence="11">The sequence shown here is derived from an EMBL/GenBank/DDBJ whole genome shotgun (WGS) entry which is preliminary data.</text>
</comment>
<keyword evidence="5 7" id="KW-0547">Nucleotide-binding</keyword>
<dbReference type="GO" id="GO:0008764">
    <property type="term" value="F:UDP-N-acetylmuramoylalanine-D-glutamate ligase activity"/>
    <property type="evidence" value="ECO:0007669"/>
    <property type="project" value="UniProtKB-UniRule"/>
</dbReference>
<dbReference type="GO" id="GO:0071555">
    <property type="term" value="P:cell wall organization"/>
    <property type="evidence" value="ECO:0007669"/>
    <property type="project" value="UniProtKB-KW"/>
</dbReference>
<dbReference type="GO" id="GO:0008360">
    <property type="term" value="P:regulation of cell shape"/>
    <property type="evidence" value="ECO:0007669"/>
    <property type="project" value="UniProtKB-KW"/>
</dbReference>
<comment type="function">
    <text evidence="7 8">Cell wall formation. Catalyzes the addition of glutamate to the nucleotide precursor UDP-N-acetylmuramoyl-L-alanine (UMA).</text>
</comment>
<dbReference type="SUPFAM" id="SSF53244">
    <property type="entry name" value="MurD-like peptide ligases, peptide-binding domain"/>
    <property type="match status" value="1"/>
</dbReference>
<feature type="domain" description="Mur ligase central" evidence="10">
    <location>
        <begin position="121"/>
        <end position="303"/>
    </location>
</feature>
<evidence type="ECO:0000256" key="6">
    <source>
        <dbReference type="ARBA" id="ARBA00022840"/>
    </source>
</evidence>
<evidence type="ECO:0000256" key="2">
    <source>
        <dbReference type="ARBA" id="ARBA00004752"/>
    </source>
</evidence>
<dbReference type="Pfam" id="PF08245">
    <property type="entry name" value="Mur_ligase_M"/>
    <property type="match status" value="1"/>
</dbReference>
<dbReference type="PATRIC" id="fig|1618331.3.peg.46"/>
<keyword evidence="7 8" id="KW-0961">Cell wall biogenesis/degradation</keyword>
<dbReference type="UniPathway" id="UPA00219"/>
<dbReference type="Pfam" id="PF02875">
    <property type="entry name" value="Mur_ligase_C"/>
    <property type="match status" value="1"/>
</dbReference>
<proteinExistence type="inferred from homology"/>
<reference evidence="11 12" key="1">
    <citation type="journal article" date="2015" name="Nature">
        <title>rRNA introns, odd ribosomes, and small enigmatic genomes across a large radiation of phyla.</title>
        <authorList>
            <person name="Brown C.T."/>
            <person name="Hug L.A."/>
            <person name="Thomas B.C."/>
            <person name="Sharon I."/>
            <person name="Castelle C.J."/>
            <person name="Singh A."/>
            <person name="Wilkins M.J."/>
            <person name="Williams K.H."/>
            <person name="Banfield J.F."/>
        </authorList>
    </citation>
    <scope>NUCLEOTIDE SEQUENCE [LARGE SCALE GENOMIC DNA]</scope>
</reference>
<comment type="pathway">
    <text evidence="2 7 8">Cell wall biogenesis; peptidoglycan biosynthesis.</text>
</comment>
<evidence type="ECO:0000313" key="11">
    <source>
        <dbReference type="EMBL" id="KKQ18856.1"/>
    </source>
</evidence>
<evidence type="ECO:0000259" key="9">
    <source>
        <dbReference type="Pfam" id="PF02875"/>
    </source>
</evidence>
<dbReference type="PANTHER" id="PTHR43692:SF1">
    <property type="entry name" value="UDP-N-ACETYLMURAMOYLALANINE--D-GLUTAMATE LIGASE"/>
    <property type="match status" value="1"/>
</dbReference>
<dbReference type="Pfam" id="PF21799">
    <property type="entry name" value="MurD-like_N"/>
    <property type="match status" value="1"/>
</dbReference>
<dbReference type="HAMAP" id="MF_00639">
    <property type="entry name" value="MurD"/>
    <property type="match status" value="1"/>
</dbReference>
<evidence type="ECO:0000256" key="7">
    <source>
        <dbReference type="HAMAP-Rule" id="MF_00639"/>
    </source>
</evidence>
<dbReference type="InterPro" id="IPR036615">
    <property type="entry name" value="Mur_ligase_C_dom_sf"/>
</dbReference>
<protein>
    <recommendedName>
        <fullName evidence="7 8">UDP-N-acetylmuramoylalanine--D-glutamate ligase</fullName>
        <ecNumber evidence="7 8">6.3.2.9</ecNumber>
    </recommendedName>
    <alternativeName>
        <fullName evidence="7">D-glutamic acid-adding enzyme</fullName>
    </alternativeName>
    <alternativeName>
        <fullName evidence="7">UDP-N-acetylmuramoyl-L-alanyl-D-glutamate synthetase</fullName>
    </alternativeName>
</protein>
<dbReference type="GO" id="GO:0005524">
    <property type="term" value="F:ATP binding"/>
    <property type="evidence" value="ECO:0007669"/>
    <property type="project" value="UniProtKB-UniRule"/>
</dbReference>
<keyword evidence="4 7" id="KW-0436">Ligase</keyword>
<keyword evidence="6 7" id="KW-0067">ATP-binding</keyword>